<feature type="repeat" description="TSP type-3" evidence="10">
    <location>
        <begin position="487"/>
        <end position="522"/>
    </location>
</feature>
<keyword evidence="17" id="KW-1267">Proteomics identification</keyword>
<protein>
    <submittedName>
        <fullName evidence="15">Thrombospondin-4-B-like isoform X1</fullName>
    </submittedName>
</protein>
<evidence type="ECO:0000256" key="11">
    <source>
        <dbReference type="SAM" id="MobiDB-lite"/>
    </source>
</evidence>
<dbReference type="SUPFAM" id="SSF57196">
    <property type="entry name" value="EGF/Laminin"/>
    <property type="match status" value="1"/>
</dbReference>
<feature type="domain" description="TSP C-terminal" evidence="14">
    <location>
        <begin position="659"/>
        <end position="873"/>
    </location>
</feature>
<evidence type="ECO:0007829" key="17">
    <source>
        <dbReference type="PeptideAtlas" id="A0A498MP89"/>
    </source>
</evidence>
<dbReference type="Gene3D" id="2.10.25.10">
    <property type="entry name" value="Laminin"/>
    <property type="match status" value="3"/>
</dbReference>
<evidence type="ECO:0000256" key="12">
    <source>
        <dbReference type="SAM" id="SignalP"/>
    </source>
</evidence>
<evidence type="ECO:0000256" key="10">
    <source>
        <dbReference type="PROSITE-ProRule" id="PRU00634"/>
    </source>
</evidence>
<feature type="compositionally biased region" description="Polar residues" evidence="11">
    <location>
        <begin position="572"/>
        <end position="584"/>
    </location>
</feature>
<dbReference type="Pfam" id="PF00008">
    <property type="entry name" value="EGF"/>
    <property type="match status" value="1"/>
</dbReference>
<dbReference type="SMART" id="SM00179">
    <property type="entry name" value="EGF_CA"/>
    <property type="match status" value="2"/>
</dbReference>
<dbReference type="InterPro" id="IPR013320">
    <property type="entry name" value="ConA-like_dom_sf"/>
</dbReference>
<dbReference type="GO" id="GO:0005509">
    <property type="term" value="F:calcium ion binding"/>
    <property type="evidence" value="ECO:0007669"/>
    <property type="project" value="UniProtKB-UniRule"/>
</dbReference>
<feature type="repeat" description="TSP type-3" evidence="10">
    <location>
        <begin position="584"/>
        <end position="619"/>
    </location>
</feature>
<evidence type="ECO:0000256" key="5">
    <source>
        <dbReference type="ARBA" id="ARBA00022837"/>
    </source>
</evidence>
<dbReference type="SUPFAM" id="SSF103647">
    <property type="entry name" value="TSP type-3 repeat"/>
    <property type="match status" value="3"/>
</dbReference>
<dbReference type="AlphaFoldDB" id="A0A498MP89"/>
<sequence>MGSWPRIIFSLQLMLQLFNAVKTQGIVYDLLVSPDCLPDLLQGGIKAKNMNNVFILASLKVQNKAPTRAFRIFNAMDNTDYFDFSIQGKQNKVVLKYLKSNGKVGTTSFAKVPLTDGKEHYILLHFSGLQKGTPTTTLYVDCKLVERVQDVPQAFKSLPQGPKRITLKTLSTSNQDKLSDLRLVLDESIDNVVELQDCNGPENSEHRDHRAQSEQMETLQLLGTTSKMEAGPMFELMRMIQDLKQKVDQQCQFNPCFSGVRCINTAPGFRCEKCPRGYTGPEIQGVGIDYAQTHKQMCNDIDECQMDNGGCTPNSYCHNTMGAFHCGICKTGFTGDQTSGCKDTGLDTAAQTERLCGNGQPNPCDINAECVVERDGSISCVCQVGWAGNGYVCGKDTDIDAYPDSVLKCRDGTCKKDNCKFVPNSGQEDADRDGKGDACDEDADSDGIFNDQDNCWLVSNIDQKNSDKDLHGDACDNCKNVENPDQRDTDKDGLGDACDDDIDGDGLKNILDNCPLVPNPDQTDKDSDGVGDACDSCPEVPNPNQSDVDNDLVGDTCDTNIDSDGDGHQNTKDNCPNIINSAQLDTDKDGLGDECDDDDDNDGILDDQDNCRLVKNPDQKDENNDGVGDACTGDFDHDQVIDRIDTCPENAEITLTDFRAYQTVVLDPEGEAQIDPNWVVLNQGMEIVQTMNSDPGLAVGYTAFSGVDFEGTFHVNTVTDDDYAGFIFGYQDSSSFYVVMWKQTEQTYWQAVPFRAVAEPGIQLKAVKSNTGPGEFLRNSLWHTGDTNNQVRLLWKDPRNVGWKDKVSYRWNLKHRPQVGYIRVKFYEGSELVADSGVVIDTSMRGGRLGVFCFSQENIIWSNLRYRCNDTIPEDYTEQSQQ</sequence>
<dbReference type="InterPro" id="IPR000742">
    <property type="entry name" value="EGF"/>
</dbReference>
<dbReference type="FunFam" id="4.10.1080.10:FF:000004">
    <property type="entry name" value="Cartilage oligomeric matrix protein"/>
    <property type="match status" value="1"/>
</dbReference>
<dbReference type="InterPro" id="IPR049883">
    <property type="entry name" value="NOTCH1_EGF-like"/>
</dbReference>
<dbReference type="InterPro" id="IPR028974">
    <property type="entry name" value="TSP_type-3_rpt"/>
</dbReference>
<feature type="domain" description="EGF-like" evidence="13">
    <location>
        <begin position="352"/>
        <end position="394"/>
    </location>
</feature>
<dbReference type="EMBL" id="QBIY01012619">
    <property type="protein sequence ID" value="RXN21184.1"/>
    <property type="molecule type" value="Genomic_DNA"/>
</dbReference>
<keyword evidence="2 9" id="KW-0245">EGF-like domain</keyword>
<dbReference type="Gene3D" id="4.10.1080.10">
    <property type="entry name" value="TSP type-3 repeat"/>
    <property type="match status" value="2"/>
</dbReference>
<name>A0A498MP89_LABRO</name>
<dbReference type="InterPro" id="IPR008859">
    <property type="entry name" value="Thrombospondin_C"/>
</dbReference>
<organism evidence="15 16">
    <name type="scientific">Labeo rohita</name>
    <name type="common">Indian major carp</name>
    <name type="synonym">Cyprinus rohita</name>
    <dbReference type="NCBI Taxonomy" id="84645"/>
    <lineage>
        <taxon>Eukaryota</taxon>
        <taxon>Metazoa</taxon>
        <taxon>Chordata</taxon>
        <taxon>Craniata</taxon>
        <taxon>Vertebrata</taxon>
        <taxon>Euteleostomi</taxon>
        <taxon>Actinopterygii</taxon>
        <taxon>Neopterygii</taxon>
        <taxon>Teleostei</taxon>
        <taxon>Ostariophysi</taxon>
        <taxon>Cypriniformes</taxon>
        <taxon>Cyprinidae</taxon>
        <taxon>Labeoninae</taxon>
        <taxon>Labeonini</taxon>
        <taxon>Labeo</taxon>
    </lineage>
</organism>
<feature type="compositionally biased region" description="Acidic residues" evidence="11">
    <location>
        <begin position="592"/>
        <end position="608"/>
    </location>
</feature>
<dbReference type="InterPro" id="IPR018097">
    <property type="entry name" value="EGF_Ca-bd_CS"/>
</dbReference>
<dbReference type="PROSITE" id="PS01186">
    <property type="entry name" value="EGF_2"/>
    <property type="match status" value="1"/>
</dbReference>
<comment type="similarity">
    <text evidence="1">Belongs to the thrombospondin family.</text>
</comment>
<evidence type="ECO:0000259" key="13">
    <source>
        <dbReference type="PROSITE" id="PS50026"/>
    </source>
</evidence>
<dbReference type="GO" id="GO:0005576">
    <property type="term" value="C:extracellular region"/>
    <property type="evidence" value="ECO:0007669"/>
    <property type="project" value="InterPro"/>
</dbReference>
<dbReference type="SMART" id="SM00181">
    <property type="entry name" value="EGF"/>
    <property type="match status" value="3"/>
</dbReference>
<dbReference type="STRING" id="84645.A0A498MP89"/>
<keyword evidence="5 10" id="KW-0106">Calcium</keyword>
<evidence type="ECO:0000313" key="15">
    <source>
        <dbReference type="EMBL" id="RXN21184.1"/>
    </source>
</evidence>
<evidence type="ECO:0000256" key="3">
    <source>
        <dbReference type="ARBA" id="ARBA00022729"/>
    </source>
</evidence>
<feature type="region of interest" description="Disordered" evidence="11">
    <location>
        <begin position="514"/>
        <end position="630"/>
    </location>
</feature>
<feature type="compositionally biased region" description="Basic and acidic residues" evidence="11">
    <location>
        <begin position="609"/>
        <end position="623"/>
    </location>
</feature>
<comment type="caution">
    <text evidence="9">Lacks conserved residue(s) required for the propagation of feature annotation.</text>
</comment>
<keyword evidence="4" id="KW-0677">Repeat</keyword>
<accession>A0A498MP89</accession>
<dbReference type="PROSITE" id="PS50026">
    <property type="entry name" value="EGF_3"/>
    <property type="match status" value="2"/>
</dbReference>
<keyword evidence="6" id="KW-0130">Cell adhesion</keyword>
<dbReference type="CDD" id="cd00054">
    <property type="entry name" value="EGF_CA"/>
    <property type="match status" value="2"/>
</dbReference>
<feature type="signal peptide" evidence="12">
    <location>
        <begin position="1"/>
        <end position="23"/>
    </location>
</feature>
<feature type="repeat" description="TSP type-3" evidence="10">
    <location>
        <begin position="428"/>
        <end position="463"/>
    </location>
</feature>
<dbReference type="InterPro" id="IPR001881">
    <property type="entry name" value="EGF-like_Ca-bd_dom"/>
</dbReference>
<evidence type="ECO:0000256" key="2">
    <source>
        <dbReference type="ARBA" id="ARBA00022536"/>
    </source>
</evidence>
<proteinExistence type="evidence at protein level"/>
<keyword evidence="3 12" id="KW-0732">Signal</keyword>
<dbReference type="InterPro" id="IPR017897">
    <property type="entry name" value="Thrombospondin_3_rpt"/>
</dbReference>
<comment type="caution">
    <text evidence="15">The sequence shown here is derived from an EMBL/GenBank/DDBJ whole genome shotgun (WGS) entry which is preliminary data.</text>
</comment>
<evidence type="ECO:0000256" key="4">
    <source>
        <dbReference type="ARBA" id="ARBA00022737"/>
    </source>
</evidence>
<evidence type="ECO:0000256" key="7">
    <source>
        <dbReference type="ARBA" id="ARBA00023157"/>
    </source>
</evidence>
<dbReference type="InterPro" id="IPR048287">
    <property type="entry name" value="TSPN-like_N"/>
</dbReference>
<dbReference type="FunFam" id="2.10.25.10:FF:000170">
    <property type="entry name" value="thrombospondin-3 isoform X1"/>
    <property type="match status" value="1"/>
</dbReference>
<keyword evidence="7" id="KW-1015">Disulfide bond</keyword>
<feature type="domain" description="EGF-like" evidence="13">
    <location>
        <begin position="247"/>
        <end position="284"/>
    </location>
</feature>
<dbReference type="PANTHER" id="PTHR10199:SF116">
    <property type="entry name" value="THROMBOSPONDIN 4A"/>
    <property type="match status" value="1"/>
</dbReference>
<dbReference type="Proteomes" id="UP000290572">
    <property type="component" value="Unassembled WGS sequence"/>
</dbReference>
<dbReference type="Pfam" id="PF05735">
    <property type="entry name" value="TSP_C"/>
    <property type="match status" value="1"/>
</dbReference>
<evidence type="ECO:0000313" key="16">
    <source>
        <dbReference type="Proteomes" id="UP000290572"/>
    </source>
</evidence>
<dbReference type="PROSITE" id="PS51236">
    <property type="entry name" value="TSP_CTER"/>
    <property type="match status" value="1"/>
</dbReference>
<dbReference type="PROSITE" id="PS51234">
    <property type="entry name" value="TSP3"/>
    <property type="match status" value="3"/>
</dbReference>
<dbReference type="PANTHER" id="PTHR10199">
    <property type="entry name" value="THROMBOSPONDIN"/>
    <property type="match status" value="1"/>
</dbReference>
<dbReference type="Gene3D" id="2.60.120.200">
    <property type="match status" value="2"/>
</dbReference>
<gene>
    <name evidence="15" type="ORF">ROHU_024361</name>
</gene>
<evidence type="ECO:0000256" key="9">
    <source>
        <dbReference type="PROSITE-ProRule" id="PRU00076"/>
    </source>
</evidence>
<evidence type="ECO:0000256" key="1">
    <source>
        <dbReference type="ARBA" id="ARBA00009456"/>
    </source>
</evidence>
<dbReference type="GO" id="GO:0007155">
    <property type="term" value="P:cell adhesion"/>
    <property type="evidence" value="ECO:0007669"/>
    <property type="project" value="UniProtKB-KW"/>
</dbReference>
<keyword evidence="16" id="KW-1185">Reference proteome</keyword>
<dbReference type="InterPro" id="IPR003367">
    <property type="entry name" value="Thrombospondin_3-like_rpt"/>
</dbReference>
<dbReference type="FunFam" id="4.10.1080.10:FF:000001">
    <property type="entry name" value="Thrombospondin 3"/>
    <property type="match status" value="1"/>
</dbReference>
<keyword evidence="8" id="KW-0325">Glycoprotein</keyword>
<dbReference type="PROSITE" id="PS01187">
    <property type="entry name" value="EGF_CA"/>
    <property type="match status" value="1"/>
</dbReference>
<reference evidence="15 16" key="1">
    <citation type="submission" date="2018-03" db="EMBL/GenBank/DDBJ databases">
        <title>Draft genome sequence of Rohu Carp (Labeo rohita).</title>
        <authorList>
            <person name="Das P."/>
            <person name="Kushwaha B."/>
            <person name="Joshi C.G."/>
            <person name="Kumar D."/>
            <person name="Nagpure N.S."/>
            <person name="Sahoo L."/>
            <person name="Das S.P."/>
            <person name="Bit A."/>
            <person name="Patnaik S."/>
            <person name="Meher P.K."/>
            <person name="Jayasankar P."/>
            <person name="Koringa P.G."/>
            <person name="Patel N.V."/>
            <person name="Hinsu A.T."/>
            <person name="Kumar R."/>
            <person name="Pandey M."/>
            <person name="Agarwal S."/>
            <person name="Srivastava S."/>
            <person name="Singh M."/>
            <person name="Iquebal M.A."/>
            <person name="Jaiswal S."/>
            <person name="Angadi U.B."/>
            <person name="Kumar N."/>
            <person name="Raza M."/>
            <person name="Shah T.M."/>
            <person name="Rai A."/>
            <person name="Jena J.K."/>
        </authorList>
    </citation>
    <scope>NUCLEOTIDE SEQUENCE [LARGE SCALE GENOMIC DNA]</scope>
    <source>
        <strain evidence="15">DASCIFA01</strain>
        <tissue evidence="15">Testis</tissue>
    </source>
</reference>
<evidence type="ECO:0000256" key="6">
    <source>
        <dbReference type="ARBA" id="ARBA00022889"/>
    </source>
</evidence>
<dbReference type="SUPFAM" id="SSF49899">
    <property type="entry name" value="Concanavalin A-like lectins/glucanases"/>
    <property type="match status" value="2"/>
</dbReference>
<feature type="chain" id="PRO_5019737719" evidence="12">
    <location>
        <begin position="24"/>
        <end position="882"/>
    </location>
</feature>
<dbReference type="FunFam" id="2.10.25.10:FF:000025">
    <property type="entry name" value="Thrombospondin 3"/>
    <property type="match status" value="1"/>
</dbReference>
<dbReference type="FunFam" id="2.60.120.200:FF:000002">
    <property type="entry name" value="Thrombospondin 3"/>
    <property type="match status" value="1"/>
</dbReference>
<dbReference type="Pfam" id="PF02412">
    <property type="entry name" value="TSP_3"/>
    <property type="match status" value="5"/>
</dbReference>
<evidence type="ECO:0000259" key="14">
    <source>
        <dbReference type="PROSITE" id="PS51236"/>
    </source>
</evidence>
<evidence type="ECO:0000256" key="8">
    <source>
        <dbReference type="ARBA" id="ARBA00023180"/>
    </source>
</evidence>
<dbReference type="Pfam" id="PF07645">
    <property type="entry name" value="EGF_CA"/>
    <property type="match status" value="2"/>
</dbReference>
<dbReference type="SMART" id="SM00210">
    <property type="entry name" value="TSPN"/>
    <property type="match status" value="1"/>
</dbReference>